<dbReference type="InterPro" id="IPR002823">
    <property type="entry name" value="DUF112_TM"/>
</dbReference>
<feature type="transmembrane region" description="Helical" evidence="1">
    <location>
        <begin position="355"/>
        <end position="375"/>
    </location>
</feature>
<dbReference type="RefSeq" id="WP_072771099.1">
    <property type="nucleotide sequence ID" value="NZ_FRDN01000003.1"/>
</dbReference>
<dbReference type="Proteomes" id="UP000184010">
    <property type="component" value="Unassembled WGS sequence"/>
</dbReference>
<keyword evidence="4" id="KW-1185">Reference proteome</keyword>
<feature type="transmembrane region" description="Helical" evidence="1">
    <location>
        <begin position="258"/>
        <end position="280"/>
    </location>
</feature>
<keyword evidence="1" id="KW-0812">Transmembrane</keyword>
<feature type="transmembrane region" description="Helical" evidence="1">
    <location>
        <begin position="170"/>
        <end position="189"/>
    </location>
</feature>
<dbReference type="PANTHER" id="PTHR35342:SF5">
    <property type="entry name" value="TRICARBOXYLIC TRANSPORT PROTEIN"/>
    <property type="match status" value="1"/>
</dbReference>
<proteinExistence type="predicted"/>
<evidence type="ECO:0000313" key="3">
    <source>
        <dbReference type="EMBL" id="SHN53195.1"/>
    </source>
</evidence>
<reference evidence="4" key="1">
    <citation type="submission" date="2016-12" db="EMBL/GenBank/DDBJ databases">
        <authorList>
            <person name="Varghese N."/>
            <person name="Submissions S."/>
        </authorList>
    </citation>
    <scope>NUCLEOTIDE SEQUENCE [LARGE SCALE GENOMIC DNA]</scope>
    <source>
        <strain evidence="4">DSM 11544</strain>
    </source>
</reference>
<feature type="transmembrane region" description="Helical" evidence="1">
    <location>
        <begin position="435"/>
        <end position="452"/>
    </location>
</feature>
<evidence type="ECO:0000313" key="4">
    <source>
        <dbReference type="Proteomes" id="UP000184010"/>
    </source>
</evidence>
<evidence type="ECO:0000256" key="1">
    <source>
        <dbReference type="SAM" id="Phobius"/>
    </source>
</evidence>
<feature type="domain" description="DUF112" evidence="2">
    <location>
        <begin position="20"/>
        <end position="440"/>
    </location>
</feature>
<keyword evidence="1" id="KW-1133">Transmembrane helix</keyword>
<dbReference type="EMBL" id="FRDN01000003">
    <property type="protein sequence ID" value="SHN53195.1"/>
    <property type="molecule type" value="Genomic_DNA"/>
</dbReference>
<protein>
    <submittedName>
        <fullName evidence="3">Putative tricarboxylic transport membrane protein</fullName>
    </submittedName>
</protein>
<evidence type="ECO:0000259" key="2">
    <source>
        <dbReference type="Pfam" id="PF01970"/>
    </source>
</evidence>
<feature type="transmembrane region" description="Helical" evidence="1">
    <location>
        <begin position="209"/>
        <end position="229"/>
    </location>
</feature>
<feature type="transmembrane region" description="Helical" evidence="1">
    <location>
        <begin position="147"/>
        <end position="163"/>
    </location>
</feature>
<feature type="transmembrane region" description="Helical" evidence="1">
    <location>
        <begin position="108"/>
        <end position="135"/>
    </location>
</feature>
<gene>
    <name evidence="3" type="ORF">SAMN02745215_00501</name>
</gene>
<feature type="transmembrane region" description="Helical" evidence="1">
    <location>
        <begin position="322"/>
        <end position="343"/>
    </location>
</feature>
<keyword evidence="1" id="KW-0472">Membrane</keyword>
<feature type="transmembrane region" description="Helical" evidence="1">
    <location>
        <begin position="61"/>
        <end position="82"/>
    </location>
</feature>
<feature type="transmembrane region" description="Helical" evidence="1">
    <location>
        <begin position="20"/>
        <end position="49"/>
    </location>
</feature>
<organism evidence="3 4">
    <name type="scientific">Desulfitobacterium chlororespirans DSM 11544</name>
    <dbReference type="NCBI Taxonomy" id="1121395"/>
    <lineage>
        <taxon>Bacteria</taxon>
        <taxon>Bacillati</taxon>
        <taxon>Bacillota</taxon>
        <taxon>Clostridia</taxon>
        <taxon>Eubacteriales</taxon>
        <taxon>Desulfitobacteriaceae</taxon>
        <taxon>Desulfitobacterium</taxon>
    </lineage>
</organism>
<accession>A0A1M7S4F4</accession>
<feature type="transmembrane region" description="Helical" evidence="1">
    <location>
        <begin position="395"/>
        <end position="423"/>
    </location>
</feature>
<dbReference type="AlphaFoldDB" id="A0A1M7S4F4"/>
<dbReference type="STRING" id="1121395.SAMN02745215_00501"/>
<sequence length="506" mass="53692">MEYIDNIMNGFILVGTPEKLLFCFIGVMVGTVVGVLPGLGPVGAMALLFPLSLQLDPLSGIIMLSGIYYGSMYGGSTTSILLNVPGEATSMMTCIDGHQMAKKGRAGAALAVSAIGSWVAGTVGIAVVMFMAPWLGRAALSLGPPEYFAITFCGLVVLSNVTGGSVFKAFLGVILGMMLSTIGLDILTGTSRFTFGTLELSKGIDIVPIMMGLFGLSEIFATVLSPYNVKDMVKVKFKDLYPRKDELKSAVKPVMRGTLVGLPIGLLPCPAAFLSTIISYKVEKSPSKNPENFGKGAIEGVAGPESANNAASTTGMIPLLSLGLPFTASMTVLLGAFMVHGVNPGPLFMTQHADLFWGVIASLYIGNILLLILNYPLVGVFASLATVPPKIIMPLITGVVFIGVYTVNNSVFDLWLALIFGLVGYMMKEHLDFKVAPLIIGFVLGGILEKSLRQGLVMADGNLLIMLQRPVTAVFVAIAMITLIFQIARFLYTRFIVTGKAKQSFN</sequence>
<dbReference type="PANTHER" id="PTHR35342">
    <property type="entry name" value="TRICARBOXYLIC TRANSPORT PROTEIN"/>
    <property type="match status" value="1"/>
</dbReference>
<name>A0A1M7S4F4_9FIRM</name>
<feature type="transmembrane region" description="Helical" evidence="1">
    <location>
        <begin position="472"/>
        <end position="492"/>
    </location>
</feature>
<dbReference type="Pfam" id="PF01970">
    <property type="entry name" value="TctA"/>
    <property type="match status" value="1"/>
</dbReference>